<evidence type="ECO:0000256" key="1">
    <source>
        <dbReference type="ARBA" id="ARBA00005953"/>
    </source>
</evidence>
<dbReference type="Pfam" id="PF13279">
    <property type="entry name" value="4HBT_2"/>
    <property type="match status" value="1"/>
</dbReference>
<gene>
    <name evidence="3" type="ORF">NFG57_18105</name>
</gene>
<dbReference type="PANTHER" id="PTHR31793:SF27">
    <property type="entry name" value="NOVEL THIOESTERASE SUPERFAMILY DOMAIN AND SAPOSIN A-TYPE DOMAIN CONTAINING PROTEIN (0610012H03RIK)"/>
    <property type="match status" value="1"/>
</dbReference>
<dbReference type="SUPFAM" id="SSF54637">
    <property type="entry name" value="Thioesterase/thiol ester dehydrase-isomerase"/>
    <property type="match status" value="1"/>
</dbReference>
<dbReference type="RefSeq" id="WP_045993622.1">
    <property type="nucleotide sequence ID" value="NZ_CP098828.1"/>
</dbReference>
<comment type="similarity">
    <text evidence="1">Belongs to the 4-hydroxybenzoyl-CoA thioesterase family.</text>
</comment>
<dbReference type="InterPro" id="IPR050563">
    <property type="entry name" value="4-hydroxybenzoyl-CoA_TE"/>
</dbReference>
<dbReference type="GO" id="GO:0047617">
    <property type="term" value="F:fatty acyl-CoA hydrolase activity"/>
    <property type="evidence" value="ECO:0007669"/>
    <property type="project" value="TreeGrafter"/>
</dbReference>
<evidence type="ECO:0000256" key="2">
    <source>
        <dbReference type="ARBA" id="ARBA00022801"/>
    </source>
</evidence>
<dbReference type="EMBL" id="CP098828">
    <property type="protein sequence ID" value="XBO74701.1"/>
    <property type="molecule type" value="Genomic_DNA"/>
</dbReference>
<sequence>MTPDDRPLPRAEVELEVPFHDVDMMEVAWHGHYVRYLEIARCRLLDAIDYNYLQMRASGFAWPIIDLRLRYAAPARFAQRLAIEARLSEWENRLKIDYTIRCAESRKRLTRAWSVQVAVGLDDGEMRLASPPALIERLIAWQEAQP</sequence>
<name>A0AAU7KSZ2_9GAMM</name>
<keyword evidence="2" id="KW-0378">Hydrolase</keyword>
<organism evidence="3">
    <name type="scientific">Halomonas sp. H10-59</name>
    <dbReference type="NCBI Taxonomy" id="2950874"/>
    <lineage>
        <taxon>Bacteria</taxon>
        <taxon>Pseudomonadati</taxon>
        <taxon>Pseudomonadota</taxon>
        <taxon>Gammaproteobacteria</taxon>
        <taxon>Oceanospirillales</taxon>
        <taxon>Halomonadaceae</taxon>
        <taxon>Halomonas</taxon>
    </lineage>
</organism>
<proteinExistence type="inferred from homology"/>
<dbReference type="PANTHER" id="PTHR31793">
    <property type="entry name" value="4-HYDROXYBENZOYL-COA THIOESTERASE FAMILY MEMBER"/>
    <property type="match status" value="1"/>
</dbReference>
<dbReference type="AlphaFoldDB" id="A0AAU7KSZ2"/>
<protein>
    <submittedName>
        <fullName evidence="3">Acyl-CoA thioesterase</fullName>
    </submittedName>
</protein>
<dbReference type="Gene3D" id="3.10.129.10">
    <property type="entry name" value="Hotdog Thioesterase"/>
    <property type="match status" value="1"/>
</dbReference>
<evidence type="ECO:0000313" key="3">
    <source>
        <dbReference type="EMBL" id="XBO74701.1"/>
    </source>
</evidence>
<reference evidence="3" key="1">
    <citation type="submission" date="2022-06" db="EMBL/GenBank/DDBJ databases">
        <title>A novel DMS-producing enzyme.</title>
        <authorList>
            <person name="Zhang Y."/>
        </authorList>
    </citation>
    <scope>NUCLEOTIDE SEQUENCE</scope>
    <source>
        <strain evidence="3">H10-59</strain>
    </source>
</reference>
<dbReference type="CDD" id="cd00586">
    <property type="entry name" value="4HBT"/>
    <property type="match status" value="1"/>
</dbReference>
<dbReference type="InterPro" id="IPR029069">
    <property type="entry name" value="HotDog_dom_sf"/>
</dbReference>
<accession>A0AAU7KSZ2</accession>